<dbReference type="InterPro" id="IPR005251">
    <property type="entry name" value="IF-M1Pi"/>
</dbReference>
<comment type="catalytic activity">
    <reaction evidence="3">
        <text>5-(methylsulfanyl)-alpha-D-ribose 1-phosphate = 5-(methylsulfanyl)-D-ribulose 1-phosphate</text>
        <dbReference type="Rhea" id="RHEA:19989"/>
        <dbReference type="ChEBI" id="CHEBI:58533"/>
        <dbReference type="ChEBI" id="CHEBI:58548"/>
        <dbReference type="EC" id="5.3.1.23"/>
    </reaction>
    <physiologicalReaction direction="left-to-right" evidence="3">
        <dbReference type="Rhea" id="RHEA:19990"/>
    </physiologicalReaction>
</comment>
<dbReference type="NCBIfam" id="TIGR00512">
    <property type="entry name" value="salvage_mtnA"/>
    <property type="match status" value="1"/>
</dbReference>
<evidence type="ECO:0000256" key="2">
    <source>
        <dbReference type="ARBA" id="ARBA00050906"/>
    </source>
</evidence>
<sequence length="355" mass="38165">MMGHAHGLSTKVETLRWREGYLEMIDQRVLPGRFEYLPYTSATEVAEGIRSMVVRGAPAIGCAAAYGVALESARLLHACSDVFDAGMETGFEVLAASRPTAVNLFWALNRMQTVWGANRHRPKREIADCMLAEAHEIFAEDVRNNRALGAYGAALLPDSARVLTHCNAGALATAGHGTALGIIRSAVETGKSISVIADETRPFLQGARLTAWEMMQESIPVTLITDNMAGYLMSCGEIDAVVVGADRVAVNGDVANKIGTYMVAVLAQRHNIPFYVACPLSTIDRAMPEGAAIPIEERSAMEVTGFRECQWAAKGVQVRNPAFDITPAGLVTALITEKGVVSCPNAEKIMRLFGV</sequence>
<dbReference type="HAMAP" id="MF_01678">
    <property type="entry name" value="Salvage_MtnA"/>
    <property type="match status" value="1"/>
</dbReference>
<feature type="site" description="Transition state stabilizer" evidence="5">
    <location>
        <position position="166"/>
    </location>
</feature>
<dbReference type="InterPro" id="IPR042529">
    <property type="entry name" value="IF_2B-like_C"/>
</dbReference>
<keyword evidence="5" id="KW-0486">Methionine biosynthesis</keyword>
<dbReference type="InterPro" id="IPR000649">
    <property type="entry name" value="IF-2B-related"/>
</dbReference>
<feature type="binding site" evidence="5">
    <location>
        <position position="98"/>
    </location>
    <ligand>
        <name>substrate</name>
    </ligand>
</feature>
<accession>A0A2X0QYH4</accession>
<organism evidence="6">
    <name type="scientific">Candidatus Nitrotoga fabula</name>
    <dbReference type="NCBI Taxonomy" id="2182327"/>
    <lineage>
        <taxon>Bacteria</taxon>
        <taxon>Pseudomonadati</taxon>
        <taxon>Pseudomonadota</taxon>
        <taxon>Betaproteobacteria</taxon>
        <taxon>Nitrosomonadales</taxon>
        <taxon>Gallionellaceae</taxon>
        <taxon>Candidatus Nitrotoga</taxon>
    </lineage>
</organism>
<feature type="binding site" evidence="5">
    <location>
        <begin position="55"/>
        <end position="57"/>
    </location>
    <ligand>
        <name>substrate</name>
    </ligand>
</feature>
<dbReference type="Pfam" id="PF01008">
    <property type="entry name" value="IF-2B"/>
    <property type="match status" value="1"/>
</dbReference>
<reference evidence="6" key="1">
    <citation type="submission" date="2018-05" db="EMBL/GenBank/DDBJ databases">
        <authorList>
            <person name="Lanie J.A."/>
            <person name="Ng W.-L."/>
            <person name="Kazmierczak K.M."/>
            <person name="Andrzejewski T.M."/>
            <person name="Davidsen T.M."/>
            <person name="Wayne K.J."/>
            <person name="Tettelin H."/>
            <person name="Glass J.I."/>
            <person name="Rusch D."/>
            <person name="Podicherti R."/>
            <person name="Tsui H.-C.T."/>
            <person name="Winkler M.E."/>
        </authorList>
    </citation>
    <scope>NUCLEOTIDE SEQUENCE</scope>
    <source>
        <strain evidence="6">KNB</strain>
    </source>
</reference>
<dbReference type="EMBL" id="LS423452">
    <property type="protein sequence ID" value="SPS06637.1"/>
    <property type="molecule type" value="Genomic_DNA"/>
</dbReference>
<evidence type="ECO:0000256" key="4">
    <source>
        <dbReference type="ARBA" id="ARBA00058145"/>
    </source>
</evidence>
<protein>
    <recommendedName>
        <fullName evidence="5">Methylthioribose-1-phosphate isomerase</fullName>
        <shortName evidence="5">M1Pi</shortName>
        <shortName evidence="5">MTR-1-P isomerase</shortName>
        <ecNumber evidence="5">5.3.1.23</ecNumber>
    </recommendedName>
    <alternativeName>
        <fullName evidence="5">S-methyl-5-thioribose-1-phosphate isomerase</fullName>
    </alternativeName>
</protein>
<dbReference type="Gene3D" id="1.20.120.420">
    <property type="entry name" value="translation initiation factor eif-2b, domain 1"/>
    <property type="match status" value="1"/>
</dbReference>
<feature type="binding site" evidence="5">
    <location>
        <begin position="256"/>
        <end position="257"/>
    </location>
    <ligand>
        <name>substrate</name>
    </ligand>
</feature>
<evidence type="ECO:0000256" key="1">
    <source>
        <dbReference type="ARBA" id="ARBA00023235"/>
    </source>
</evidence>
<evidence type="ECO:0000256" key="5">
    <source>
        <dbReference type="HAMAP-Rule" id="MF_01678"/>
    </source>
</evidence>
<dbReference type="InterPro" id="IPR011559">
    <property type="entry name" value="Initiation_fac_2B_a/b/d"/>
</dbReference>
<gene>
    <name evidence="5 6" type="primary">mtnA</name>
    <name evidence="6" type="ORF">NITFAB_2230</name>
</gene>
<comment type="function">
    <text evidence="4">Catalyzes the interconversion of methylthioribose-1-phosphate (MTR-1-P) into methylthioribulose-1-phosphate (MTRu-1-P). Also catalyzes the interconversion of 5-deoxyribose 1-phosphate and 5-deoxyribulose 1-phosphate. Part of a bifunctional DHAP-shunt salvage pathway for SAM by-products.</text>
</comment>
<comment type="pathway">
    <text evidence="5">Amino-acid biosynthesis; L-methionine biosynthesis via salvage pathway; L-methionine from S-methyl-5-thio-alpha-D-ribose 1-phosphate: step 1/6.</text>
</comment>
<dbReference type="FunFam" id="3.40.50.10470:FF:000006">
    <property type="entry name" value="Methylthioribose-1-phosphate isomerase"/>
    <property type="match status" value="1"/>
</dbReference>
<dbReference type="Gene3D" id="3.40.50.10470">
    <property type="entry name" value="Translation initiation factor eif-2b, domain 2"/>
    <property type="match status" value="1"/>
</dbReference>
<keyword evidence="1 5" id="KW-0413">Isomerase</keyword>
<dbReference type="GO" id="GO:0019509">
    <property type="term" value="P:L-methionine salvage from methylthioadenosine"/>
    <property type="evidence" value="ECO:0007669"/>
    <property type="project" value="UniProtKB-UniRule"/>
</dbReference>
<keyword evidence="5" id="KW-0028">Amino-acid biosynthesis</keyword>
<feature type="active site" description="Proton donor" evidence="5">
    <location>
        <position position="246"/>
    </location>
</feature>
<feature type="binding site" evidence="5">
    <location>
        <position position="205"/>
    </location>
    <ligand>
        <name>substrate</name>
    </ligand>
</feature>
<dbReference type="FunFam" id="1.20.120.420:FF:000003">
    <property type="entry name" value="Methylthioribose-1-phosphate isomerase"/>
    <property type="match status" value="1"/>
</dbReference>
<dbReference type="NCBIfam" id="NF004326">
    <property type="entry name" value="PRK05720.1"/>
    <property type="match status" value="1"/>
</dbReference>
<dbReference type="UniPathway" id="UPA00904">
    <property type="reaction ID" value="UER00874"/>
</dbReference>
<evidence type="ECO:0000313" key="6">
    <source>
        <dbReference type="EMBL" id="SPS06637.1"/>
    </source>
</evidence>
<dbReference type="PANTHER" id="PTHR43475:SF1">
    <property type="entry name" value="METHYLTHIORIBOSE-1-PHOSPHATE ISOMERASE"/>
    <property type="match status" value="1"/>
</dbReference>
<name>A0A2X0QYH4_9PROT</name>
<proteinExistence type="inferred from homology"/>
<comment type="catalytic activity">
    <reaction evidence="2">
        <text>5-deoxy-alpha-D-ribose 1-phosphate = 5-deoxy-D-ribulose 1-phosphate</text>
        <dbReference type="Rhea" id="RHEA:61296"/>
        <dbReference type="ChEBI" id="CHEBI:58749"/>
        <dbReference type="ChEBI" id="CHEBI:144504"/>
    </reaction>
    <physiologicalReaction direction="left-to-right" evidence="2">
        <dbReference type="Rhea" id="RHEA:61297"/>
    </physiologicalReaction>
</comment>
<dbReference type="InterPro" id="IPR027363">
    <property type="entry name" value="M1Pi_N"/>
</dbReference>
<evidence type="ECO:0000256" key="3">
    <source>
        <dbReference type="ARBA" id="ARBA00051169"/>
    </source>
</evidence>
<dbReference type="NCBIfam" id="TIGR00524">
    <property type="entry name" value="eIF-2B_rel"/>
    <property type="match status" value="1"/>
</dbReference>
<comment type="similarity">
    <text evidence="5">Belongs to the EIF-2B alpha/beta/delta subunits family. MtnA subfamily.</text>
</comment>
<dbReference type="SUPFAM" id="SSF100950">
    <property type="entry name" value="NagB/RpiA/CoA transferase-like"/>
    <property type="match status" value="1"/>
</dbReference>
<dbReference type="AlphaFoldDB" id="A0A2X0QYH4"/>
<dbReference type="GO" id="GO:0046523">
    <property type="term" value="F:S-methyl-5-thioribose-1-phosphate isomerase activity"/>
    <property type="evidence" value="ECO:0007669"/>
    <property type="project" value="UniProtKB-UniRule"/>
</dbReference>
<dbReference type="EC" id="5.3.1.23" evidence="5"/>
<dbReference type="InterPro" id="IPR037171">
    <property type="entry name" value="NagB/RpiA_transferase-like"/>
</dbReference>
<dbReference type="PANTHER" id="PTHR43475">
    <property type="entry name" value="METHYLTHIORIBOSE-1-PHOSPHATE ISOMERASE"/>
    <property type="match status" value="1"/>
</dbReference>